<protein>
    <submittedName>
        <fullName evidence="1">Uncharacterized protein</fullName>
    </submittedName>
</protein>
<name>A0A0F9GB75_9ZZZZ</name>
<accession>A0A0F9GB75</accession>
<comment type="caution">
    <text evidence="1">The sequence shown here is derived from an EMBL/GenBank/DDBJ whole genome shotgun (WGS) entry which is preliminary data.</text>
</comment>
<reference evidence="1" key="1">
    <citation type="journal article" date="2015" name="Nature">
        <title>Complex archaea that bridge the gap between prokaryotes and eukaryotes.</title>
        <authorList>
            <person name="Spang A."/>
            <person name="Saw J.H."/>
            <person name="Jorgensen S.L."/>
            <person name="Zaremba-Niedzwiedzka K."/>
            <person name="Martijn J."/>
            <person name="Lind A.E."/>
            <person name="van Eijk R."/>
            <person name="Schleper C."/>
            <person name="Guy L."/>
            <person name="Ettema T.J."/>
        </authorList>
    </citation>
    <scope>NUCLEOTIDE SEQUENCE</scope>
</reference>
<dbReference type="AlphaFoldDB" id="A0A0F9GB75"/>
<organism evidence="1">
    <name type="scientific">marine sediment metagenome</name>
    <dbReference type="NCBI Taxonomy" id="412755"/>
    <lineage>
        <taxon>unclassified sequences</taxon>
        <taxon>metagenomes</taxon>
        <taxon>ecological metagenomes</taxon>
    </lineage>
</organism>
<evidence type="ECO:0000313" key="1">
    <source>
        <dbReference type="EMBL" id="KKL60402.1"/>
    </source>
</evidence>
<sequence>MNKVIAFLGESEMGRFYYPYFCSSLTQLATTLGNPPEDSRGLDFAIQAIMYERDVIYFRVEEEGFSIKDYIKSFEIIKDKKKVKRLDAICIPGVGDIEIILQLDPICKLHSSIIITTQKDLFDYLLAE</sequence>
<proteinExistence type="predicted"/>
<gene>
    <name evidence="1" type="ORF">LCGC14_2205670</name>
</gene>
<dbReference type="EMBL" id="LAZR01029157">
    <property type="protein sequence ID" value="KKL60402.1"/>
    <property type="molecule type" value="Genomic_DNA"/>
</dbReference>